<dbReference type="InterPro" id="IPR001387">
    <property type="entry name" value="Cro/C1-type_HTH"/>
</dbReference>
<dbReference type="Pfam" id="PF01381">
    <property type="entry name" value="HTH_3"/>
    <property type="match status" value="1"/>
</dbReference>
<dbReference type="EMBL" id="QRDY01000047">
    <property type="protein sequence ID" value="RED51130.1"/>
    <property type="molecule type" value="Genomic_DNA"/>
</dbReference>
<dbReference type="PROSITE" id="PS50943">
    <property type="entry name" value="HTH_CROC1"/>
    <property type="match status" value="1"/>
</dbReference>
<dbReference type="SUPFAM" id="SSF47413">
    <property type="entry name" value="lambda repressor-like DNA-binding domains"/>
    <property type="match status" value="1"/>
</dbReference>
<evidence type="ECO:0000313" key="2">
    <source>
        <dbReference type="EMBL" id="RED51130.1"/>
    </source>
</evidence>
<keyword evidence="3" id="KW-1185">Reference proteome</keyword>
<dbReference type="InterPro" id="IPR010982">
    <property type="entry name" value="Lambda_DNA-bd_dom_sf"/>
</dbReference>
<dbReference type="SMART" id="SM00530">
    <property type="entry name" value="HTH_XRE"/>
    <property type="match status" value="1"/>
</dbReference>
<name>A0A3D9HNP9_9BACL</name>
<dbReference type="RefSeq" id="WP_115996035.1">
    <property type="nucleotide sequence ID" value="NZ_QRDY01000047.1"/>
</dbReference>
<organism evidence="2 3">
    <name type="scientific">Cohnella lupini</name>
    <dbReference type="NCBI Taxonomy" id="1294267"/>
    <lineage>
        <taxon>Bacteria</taxon>
        <taxon>Bacillati</taxon>
        <taxon>Bacillota</taxon>
        <taxon>Bacilli</taxon>
        <taxon>Bacillales</taxon>
        <taxon>Paenibacillaceae</taxon>
        <taxon>Cohnella</taxon>
    </lineage>
</organism>
<dbReference type="CDD" id="cd00093">
    <property type="entry name" value="HTH_XRE"/>
    <property type="match status" value="1"/>
</dbReference>
<sequence>MRTRPFTRKYPLTAEELRVIRAVKNMTQQRLADIISVDRSLIAKIEAGSRSISPEIRRRLEMALGWNDPALQEVIRSVQAWKDASNG</sequence>
<dbReference type="Proteomes" id="UP000256869">
    <property type="component" value="Unassembled WGS sequence"/>
</dbReference>
<evidence type="ECO:0000313" key="3">
    <source>
        <dbReference type="Proteomes" id="UP000256869"/>
    </source>
</evidence>
<dbReference type="GO" id="GO:0003677">
    <property type="term" value="F:DNA binding"/>
    <property type="evidence" value="ECO:0007669"/>
    <property type="project" value="InterPro"/>
</dbReference>
<accession>A0A3D9HNP9</accession>
<evidence type="ECO:0000259" key="1">
    <source>
        <dbReference type="PROSITE" id="PS50943"/>
    </source>
</evidence>
<gene>
    <name evidence="2" type="ORF">DFP95_1471</name>
</gene>
<protein>
    <submittedName>
        <fullName evidence="2">Helix-turn-helix protein</fullName>
    </submittedName>
</protein>
<feature type="domain" description="HTH cro/C1-type" evidence="1">
    <location>
        <begin position="17"/>
        <end position="71"/>
    </location>
</feature>
<dbReference type="Gene3D" id="1.10.260.40">
    <property type="entry name" value="lambda repressor-like DNA-binding domains"/>
    <property type="match status" value="1"/>
</dbReference>
<dbReference type="AlphaFoldDB" id="A0A3D9HNP9"/>
<reference evidence="2 3" key="1">
    <citation type="submission" date="2018-07" db="EMBL/GenBank/DDBJ databases">
        <title>Genomic Encyclopedia of Type Strains, Phase III (KMG-III): the genomes of soil and plant-associated and newly described type strains.</title>
        <authorList>
            <person name="Whitman W."/>
        </authorList>
    </citation>
    <scope>NUCLEOTIDE SEQUENCE [LARGE SCALE GENOMIC DNA]</scope>
    <source>
        <strain evidence="2 3">CECT 8236</strain>
    </source>
</reference>
<dbReference type="OrthoDB" id="3035529at2"/>
<proteinExistence type="predicted"/>
<comment type="caution">
    <text evidence="2">The sequence shown here is derived from an EMBL/GenBank/DDBJ whole genome shotgun (WGS) entry which is preliminary data.</text>
</comment>